<accession>A0A1H6E6W8</accession>
<dbReference type="AlphaFoldDB" id="A0A1H6E6W8"/>
<evidence type="ECO:0000259" key="1">
    <source>
        <dbReference type="PROSITE" id="PS51819"/>
    </source>
</evidence>
<proteinExistence type="predicted"/>
<dbReference type="EMBL" id="FNVO01000039">
    <property type="protein sequence ID" value="SEG93558.1"/>
    <property type="molecule type" value="Genomic_DNA"/>
</dbReference>
<keyword evidence="3" id="KW-1185">Reference proteome</keyword>
<keyword evidence="2" id="KW-0223">Dioxygenase</keyword>
<organism evidence="2 3">
    <name type="scientific">Thermomonospora echinospora</name>
    <dbReference type="NCBI Taxonomy" id="1992"/>
    <lineage>
        <taxon>Bacteria</taxon>
        <taxon>Bacillati</taxon>
        <taxon>Actinomycetota</taxon>
        <taxon>Actinomycetes</taxon>
        <taxon>Streptosporangiales</taxon>
        <taxon>Thermomonosporaceae</taxon>
        <taxon>Thermomonospora</taxon>
    </lineage>
</organism>
<feature type="domain" description="VOC" evidence="1">
    <location>
        <begin position="5"/>
        <end position="134"/>
    </location>
</feature>
<dbReference type="Gene3D" id="3.10.180.10">
    <property type="entry name" value="2,3-Dihydroxybiphenyl 1,2-Dioxygenase, domain 1"/>
    <property type="match status" value="1"/>
</dbReference>
<sequence>MTAYSFDHLAIAAPDWSPAGPWLASVLGGRWGHGARMPHMDVCQLHFGNDTRLELLSPGSSPDSFVRRFLEQAGGRPRPHHLTFKVTDIKRTLDAAVEHGIEPILVNLEHDVWKEAFLHPRDTGLGFLVQFVESAIDPTTVESDAHVPAPWSDRVDGRPADVDFVLARVPGLTTQRPVLRDILGGREEELDAPGGRRIVRFSWSRGADVILVTGTDPADGFGVRSIGVRPGESLDLPLSPLGPGYRETGRLDLLGLSLIVSP</sequence>
<dbReference type="Proteomes" id="UP000236723">
    <property type="component" value="Unassembled WGS sequence"/>
</dbReference>
<dbReference type="OrthoDB" id="5244171at2"/>
<dbReference type="Pfam" id="PF13669">
    <property type="entry name" value="Glyoxalase_4"/>
    <property type="match status" value="1"/>
</dbReference>
<keyword evidence="2" id="KW-0560">Oxidoreductase</keyword>
<evidence type="ECO:0000313" key="2">
    <source>
        <dbReference type="EMBL" id="SEG93558.1"/>
    </source>
</evidence>
<gene>
    <name evidence="2" type="ORF">SAMN04489712_13930</name>
</gene>
<reference evidence="3" key="1">
    <citation type="submission" date="2016-10" db="EMBL/GenBank/DDBJ databases">
        <authorList>
            <person name="Varghese N."/>
            <person name="Submissions S."/>
        </authorList>
    </citation>
    <scope>NUCLEOTIDE SEQUENCE [LARGE SCALE GENOMIC DNA]</scope>
    <source>
        <strain evidence="3">DSM 43163</strain>
    </source>
</reference>
<dbReference type="GO" id="GO:0051213">
    <property type="term" value="F:dioxygenase activity"/>
    <property type="evidence" value="ECO:0007669"/>
    <property type="project" value="UniProtKB-KW"/>
</dbReference>
<dbReference type="InterPro" id="IPR029068">
    <property type="entry name" value="Glyas_Bleomycin-R_OHBP_Dase"/>
</dbReference>
<name>A0A1H6E6W8_9ACTN</name>
<evidence type="ECO:0000313" key="3">
    <source>
        <dbReference type="Proteomes" id="UP000236723"/>
    </source>
</evidence>
<dbReference type="RefSeq" id="WP_103944667.1">
    <property type="nucleotide sequence ID" value="NZ_FNVO01000039.1"/>
</dbReference>
<dbReference type="InterPro" id="IPR037523">
    <property type="entry name" value="VOC_core"/>
</dbReference>
<dbReference type="SUPFAM" id="SSF54593">
    <property type="entry name" value="Glyoxalase/Bleomycin resistance protein/Dihydroxybiphenyl dioxygenase"/>
    <property type="match status" value="1"/>
</dbReference>
<protein>
    <submittedName>
        <fullName evidence="2">Glyoxalase/Bleomycin resistance protein/Dioxygenase superfamily protein</fullName>
    </submittedName>
</protein>
<dbReference type="PROSITE" id="PS51819">
    <property type="entry name" value="VOC"/>
    <property type="match status" value="1"/>
</dbReference>